<keyword evidence="2" id="KW-0472">Membrane</keyword>
<name>A0A2C9D5D8_9HYPH</name>
<organism evidence="3 4">
    <name type="scientific">Hartmannibacter diazotrophicus</name>
    <dbReference type="NCBI Taxonomy" id="1482074"/>
    <lineage>
        <taxon>Bacteria</taxon>
        <taxon>Pseudomonadati</taxon>
        <taxon>Pseudomonadota</taxon>
        <taxon>Alphaproteobacteria</taxon>
        <taxon>Hyphomicrobiales</taxon>
        <taxon>Pleomorphomonadaceae</taxon>
        <taxon>Hartmannibacter</taxon>
    </lineage>
</organism>
<dbReference type="EMBL" id="LT960614">
    <property type="protein sequence ID" value="SON55443.1"/>
    <property type="molecule type" value="Genomic_DNA"/>
</dbReference>
<keyword evidence="2" id="KW-1133">Transmembrane helix</keyword>
<feature type="region of interest" description="Disordered" evidence="1">
    <location>
        <begin position="58"/>
        <end position="136"/>
    </location>
</feature>
<sequence length="430" mass="43929">MNIADGMCYAFIVTATDMIPDPTHDSHPRSRRRRTLRPAAVVCAALVGLSAFSTLAQAQQGGPGGGPGGPGGGFGFGGGAGGPGIGGPGFGAPGAGGPPPGATPLSLTPGFVNPGDPSLPASIRPDQVPPSAAIPDNTIDGALPYAAPTEAPMPGLDLNPIRAPELVLSAHLTEDGPPLRSGVVWRVFASTPNAEGKLPLVARAEGGSNTFSLEPGSYLIHCDFGYASTTIHADVKAGLLQEEAILNAGGLELSAKNGDGEPIKSDKLLFDVYMTDYNELGERRVVATDVPAGEIIRLPARKYHIVSRYGGVNASVRADIDITAGKLTELELAQNAAEVTLKLVSNSGGEAIADTRWSILTPGGDIVTEGVGAFPSFVLAAGDYTVVAKHDSTVYSHDFEVKAGGNGDVEVLTSELAGTAPEIRPGFDAE</sequence>
<keyword evidence="2" id="KW-0812">Transmembrane</keyword>
<feature type="compositionally biased region" description="Gly residues" evidence="1">
    <location>
        <begin position="61"/>
        <end position="95"/>
    </location>
</feature>
<evidence type="ECO:0000256" key="2">
    <source>
        <dbReference type="SAM" id="Phobius"/>
    </source>
</evidence>
<reference evidence="4" key="1">
    <citation type="submission" date="2017-09" db="EMBL/GenBank/DDBJ databases">
        <title>Genome sequence of Nannocystis excedens DSM 71.</title>
        <authorList>
            <person name="Blom J."/>
        </authorList>
    </citation>
    <scope>NUCLEOTIDE SEQUENCE [LARGE SCALE GENOMIC DNA]</scope>
    <source>
        <strain evidence="4">type strain: E19</strain>
    </source>
</reference>
<dbReference type="OrthoDB" id="9800206at2"/>
<evidence type="ECO:0000313" key="4">
    <source>
        <dbReference type="Proteomes" id="UP000223606"/>
    </source>
</evidence>
<evidence type="ECO:0000256" key="1">
    <source>
        <dbReference type="SAM" id="MobiDB-lite"/>
    </source>
</evidence>
<protein>
    <submittedName>
        <fullName evidence="3">Uncharacterized protein</fullName>
    </submittedName>
</protein>
<accession>A0A2C9D5D8</accession>
<evidence type="ECO:0000313" key="3">
    <source>
        <dbReference type="EMBL" id="SON55443.1"/>
    </source>
</evidence>
<dbReference type="RefSeq" id="WP_157775451.1">
    <property type="nucleotide sequence ID" value="NZ_LT960614.1"/>
</dbReference>
<proteinExistence type="predicted"/>
<dbReference type="AlphaFoldDB" id="A0A2C9D5D8"/>
<feature type="transmembrane region" description="Helical" evidence="2">
    <location>
        <begin position="36"/>
        <end position="56"/>
    </location>
</feature>
<dbReference type="KEGG" id="hdi:HDIA_1902"/>
<dbReference type="Proteomes" id="UP000223606">
    <property type="component" value="Chromosome 1"/>
</dbReference>
<gene>
    <name evidence="3" type="ORF">HDIA_1902</name>
</gene>
<keyword evidence="4" id="KW-1185">Reference proteome</keyword>